<evidence type="ECO:0000313" key="7">
    <source>
        <dbReference type="EMBL" id="TCW32053.1"/>
    </source>
</evidence>
<gene>
    <name evidence="7" type="ORF">EDC29_1222</name>
</gene>
<evidence type="ECO:0000259" key="6">
    <source>
        <dbReference type="Pfam" id="PF00890"/>
    </source>
</evidence>
<proteinExistence type="predicted"/>
<dbReference type="InterPro" id="IPR050315">
    <property type="entry name" value="FAD-oxidoreductase_2"/>
</dbReference>
<dbReference type="SUPFAM" id="SSF56425">
    <property type="entry name" value="Succinate dehydrogenase/fumarate reductase flavoprotein, catalytic domain"/>
    <property type="match status" value="1"/>
</dbReference>
<evidence type="ECO:0000256" key="5">
    <source>
        <dbReference type="SAM" id="MobiDB-lite"/>
    </source>
</evidence>
<comment type="caution">
    <text evidence="7">The sequence shown here is derived from an EMBL/GenBank/DDBJ whole genome shotgun (WGS) entry which is preliminary data.</text>
</comment>
<dbReference type="RefSeq" id="WP_132230685.1">
    <property type="nucleotide sequence ID" value="NZ_NRRH01000073.1"/>
</dbReference>
<evidence type="ECO:0000256" key="1">
    <source>
        <dbReference type="ARBA" id="ARBA00001974"/>
    </source>
</evidence>
<evidence type="ECO:0000256" key="4">
    <source>
        <dbReference type="ARBA" id="ARBA00023002"/>
    </source>
</evidence>
<evidence type="ECO:0000256" key="2">
    <source>
        <dbReference type="ARBA" id="ARBA00022630"/>
    </source>
</evidence>
<organism evidence="7 8">
    <name type="scientific">Marichromatium gracile</name>
    <name type="common">Chromatium gracile</name>
    <dbReference type="NCBI Taxonomy" id="1048"/>
    <lineage>
        <taxon>Bacteria</taxon>
        <taxon>Pseudomonadati</taxon>
        <taxon>Pseudomonadota</taxon>
        <taxon>Gammaproteobacteria</taxon>
        <taxon>Chromatiales</taxon>
        <taxon>Chromatiaceae</taxon>
        <taxon>Marichromatium</taxon>
    </lineage>
</organism>
<keyword evidence="4" id="KW-0560">Oxidoreductase</keyword>
<accession>A0A4R4A4D6</accession>
<dbReference type="Proteomes" id="UP000295247">
    <property type="component" value="Unassembled WGS sequence"/>
</dbReference>
<protein>
    <submittedName>
        <fullName evidence="7">Tricarballylate dehydrogenase</fullName>
    </submittedName>
</protein>
<dbReference type="InterPro" id="IPR036188">
    <property type="entry name" value="FAD/NAD-bd_sf"/>
</dbReference>
<feature type="region of interest" description="Disordered" evidence="5">
    <location>
        <begin position="355"/>
        <end position="375"/>
    </location>
</feature>
<dbReference type="InterPro" id="IPR012831">
    <property type="entry name" value="CobZ"/>
</dbReference>
<keyword evidence="3" id="KW-0274">FAD</keyword>
<evidence type="ECO:0000256" key="3">
    <source>
        <dbReference type="ARBA" id="ARBA00022827"/>
    </source>
</evidence>
<dbReference type="GO" id="GO:0016491">
    <property type="term" value="F:oxidoreductase activity"/>
    <property type="evidence" value="ECO:0007669"/>
    <property type="project" value="UniProtKB-KW"/>
</dbReference>
<dbReference type="PANTHER" id="PTHR43400:SF7">
    <property type="entry name" value="FAD-DEPENDENT OXIDOREDUCTASE 2 FAD BINDING DOMAIN-CONTAINING PROTEIN"/>
    <property type="match status" value="1"/>
</dbReference>
<dbReference type="Pfam" id="PF00890">
    <property type="entry name" value="FAD_binding_2"/>
    <property type="match status" value="1"/>
</dbReference>
<feature type="domain" description="FAD-dependent oxidoreductase 2 FAD-binding" evidence="6">
    <location>
        <begin position="8"/>
        <end position="426"/>
    </location>
</feature>
<dbReference type="Gene3D" id="3.50.50.60">
    <property type="entry name" value="FAD/NAD(P)-binding domain"/>
    <property type="match status" value="1"/>
</dbReference>
<dbReference type="Gene3D" id="3.90.700.10">
    <property type="entry name" value="Succinate dehydrogenase/fumarate reductase flavoprotein, catalytic domain"/>
    <property type="match status" value="1"/>
</dbReference>
<reference evidence="7 8" key="1">
    <citation type="submission" date="2019-03" db="EMBL/GenBank/DDBJ databases">
        <title>Genomic Encyclopedia of Type Strains, Phase IV (KMG-IV): sequencing the most valuable type-strain genomes for metagenomic binning, comparative biology and taxonomic classification.</title>
        <authorList>
            <person name="Goeker M."/>
        </authorList>
    </citation>
    <scope>NUCLEOTIDE SEQUENCE [LARGE SCALE GENOMIC DNA]</scope>
    <source>
        <strain evidence="7 8">DSM 203</strain>
    </source>
</reference>
<dbReference type="PANTHER" id="PTHR43400">
    <property type="entry name" value="FUMARATE REDUCTASE"/>
    <property type="match status" value="1"/>
</dbReference>
<keyword evidence="2" id="KW-0285">Flavoprotein</keyword>
<dbReference type="EMBL" id="SMDC01000022">
    <property type="protein sequence ID" value="TCW32053.1"/>
    <property type="molecule type" value="Genomic_DNA"/>
</dbReference>
<dbReference type="InterPro" id="IPR027477">
    <property type="entry name" value="Succ_DH/fumarate_Rdtase_cat_sf"/>
</dbReference>
<comment type="cofactor">
    <cofactor evidence="1">
        <name>FAD</name>
        <dbReference type="ChEBI" id="CHEBI:57692"/>
    </cofactor>
</comment>
<dbReference type="SUPFAM" id="SSF51905">
    <property type="entry name" value="FAD/NAD(P)-binding domain"/>
    <property type="match status" value="1"/>
</dbReference>
<dbReference type="NCBIfam" id="TIGR02485">
    <property type="entry name" value="CobZ_N-term"/>
    <property type="match status" value="1"/>
</dbReference>
<name>A0A4R4A4D6_MARGR</name>
<evidence type="ECO:0000313" key="8">
    <source>
        <dbReference type="Proteomes" id="UP000295247"/>
    </source>
</evidence>
<dbReference type="AlphaFoldDB" id="A0A4R4A4D6"/>
<sequence length="461" mass="48149">MTPDPTPDVLVAGGGTAALCAAISARRAGARVTLLEQAPRARRGGNTRHARNFRYAHDTANALSSGPYPAATFLADLQGVTEGGADPQLARRLVERSADLPAWLGGCGVALQPRAGGVLPPSRKTAFLLGGGTAMINALYAEAERLGVTIHYQYALEDPGLDGERVGRVGVRDPHGATLHLAPGALILCSGGPHANRDWLARHWGARAAGILNRGTPYSEGRALLRLLEQGAEPIGDPGRAHLVAIDGRSPVDDGGIVTRVRCMPAGIVVDSACRRFLDEGGDTASTRYARWGQRLIDCPDQVAYLVLDTPAWQSAPPSLYPPITAPTPEALAVRLGLDPAALVATLAAYNAAVRPGETPEDGHTEGLEPPKSGHARVLDTPPFAAYPMRPGITFGYQGLAVAPDTRVRLTRGGVATNLFAAGVAMQPNLIPRGYVSGLALAIGMVFGRIAGEEAANHVLN</sequence>
<dbReference type="NCBIfam" id="NF006130">
    <property type="entry name" value="PRK08274.1"/>
    <property type="match status" value="1"/>
</dbReference>
<dbReference type="InterPro" id="IPR003953">
    <property type="entry name" value="FAD-dep_OxRdtase_2_FAD-bd"/>
</dbReference>